<dbReference type="Proteomes" id="UP000187203">
    <property type="component" value="Unassembled WGS sequence"/>
</dbReference>
<gene>
    <name evidence="1" type="ORF">COLO4_20646</name>
</gene>
<accession>A0A1R3IY44</accession>
<dbReference type="EMBL" id="AWUE01017313">
    <property type="protein sequence ID" value="OMO87495.1"/>
    <property type="molecule type" value="Genomic_DNA"/>
</dbReference>
<evidence type="ECO:0000313" key="2">
    <source>
        <dbReference type="Proteomes" id="UP000187203"/>
    </source>
</evidence>
<dbReference type="AlphaFoldDB" id="A0A1R3IY44"/>
<reference evidence="2" key="1">
    <citation type="submission" date="2013-09" db="EMBL/GenBank/DDBJ databases">
        <title>Corchorus olitorius genome sequencing.</title>
        <authorList>
            <person name="Alam M."/>
            <person name="Haque M.S."/>
            <person name="Islam M.S."/>
            <person name="Emdad E.M."/>
            <person name="Islam M.M."/>
            <person name="Ahmed B."/>
            <person name="Halim A."/>
            <person name="Hossen Q.M.M."/>
            <person name="Hossain M.Z."/>
            <person name="Ahmed R."/>
            <person name="Khan M.M."/>
            <person name="Islam R."/>
            <person name="Rashid M.M."/>
            <person name="Khan S.A."/>
            <person name="Rahman M.S."/>
            <person name="Alam M."/>
            <person name="Yahiya A.S."/>
            <person name="Khan M.S."/>
            <person name="Azam M.S."/>
            <person name="Haque T."/>
            <person name="Lashkar M.Z.H."/>
            <person name="Akhand A.I."/>
            <person name="Morshed G."/>
            <person name="Roy S."/>
            <person name="Uddin K.S."/>
            <person name="Rabeya T."/>
            <person name="Hossain A.S."/>
            <person name="Chowdhury A."/>
            <person name="Snigdha A.R."/>
            <person name="Mortoza M.S."/>
            <person name="Matin S.A."/>
            <person name="Hoque S.M.E."/>
            <person name="Islam M.K."/>
            <person name="Roy D.K."/>
            <person name="Haider R."/>
            <person name="Moosa M.M."/>
            <person name="Elias S.M."/>
            <person name="Hasan A.M."/>
            <person name="Jahan S."/>
            <person name="Shafiuddin M."/>
            <person name="Mahmood N."/>
            <person name="Shommy N.S."/>
        </authorList>
    </citation>
    <scope>NUCLEOTIDE SEQUENCE [LARGE SCALE GENOMIC DNA]</scope>
    <source>
        <strain evidence="2">cv. O-4</strain>
    </source>
</reference>
<sequence>MKKEAKGLSQRLVQYSVFVDHFDINEFITAASTFS</sequence>
<proteinExistence type="predicted"/>
<name>A0A1R3IY44_9ROSI</name>
<protein>
    <submittedName>
        <fullName evidence="1">Uncharacterized protein</fullName>
    </submittedName>
</protein>
<evidence type="ECO:0000313" key="1">
    <source>
        <dbReference type="EMBL" id="OMO87495.1"/>
    </source>
</evidence>
<comment type="caution">
    <text evidence="1">The sequence shown here is derived from an EMBL/GenBank/DDBJ whole genome shotgun (WGS) entry which is preliminary data.</text>
</comment>
<keyword evidence="2" id="KW-1185">Reference proteome</keyword>
<organism evidence="1 2">
    <name type="scientific">Corchorus olitorius</name>
    <dbReference type="NCBI Taxonomy" id="93759"/>
    <lineage>
        <taxon>Eukaryota</taxon>
        <taxon>Viridiplantae</taxon>
        <taxon>Streptophyta</taxon>
        <taxon>Embryophyta</taxon>
        <taxon>Tracheophyta</taxon>
        <taxon>Spermatophyta</taxon>
        <taxon>Magnoliopsida</taxon>
        <taxon>eudicotyledons</taxon>
        <taxon>Gunneridae</taxon>
        <taxon>Pentapetalae</taxon>
        <taxon>rosids</taxon>
        <taxon>malvids</taxon>
        <taxon>Malvales</taxon>
        <taxon>Malvaceae</taxon>
        <taxon>Grewioideae</taxon>
        <taxon>Apeibeae</taxon>
        <taxon>Corchorus</taxon>
    </lineage>
</organism>